<gene>
    <name evidence="6" type="ORF">RM445_29070</name>
</gene>
<comment type="caution">
    <text evidence="6">The sequence shown here is derived from an EMBL/GenBank/DDBJ whole genome shotgun (WGS) entry which is preliminary data.</text>
</comment>
<evidence type="ECO:0000313" key="7">
    <source>
        <dbReference type="Proteomes" id="UP001183202"/>
    </source>
</evidence>
<accession>A0ABU2NHW5</accession>
<keyword evidence="5" id="KW-0812">Transmembrane</keyword>
<dbReference type="SUPFAM" id="SSF51126">
    <property type="entry name" value="Pectin lyase-like"/>
    <property type="match status" value="1"/>
</dbReference>
<dbReference type="PANTHER" id="PTHR40088:SF2">
    <property type="entry name" value="SECRETED SUGAR HYDROLASE"/>
    <property type="match status" value="1"/>
</dbReference>
<dbReference type="InterPro" id="IPR011050">
    <property type="entry name" value="Pectin_lyase_fold/virulence"/>
</dbReference>
<dbReference type="EMBL" id="JAVREJ010000035">
    <property type="protein sequence ID" value="MDT0353552.1"/>
    <property type="molecule type" value="Genomic_DNA"/>
</dbReference>
<dbReference type="SMART" id="SM00710">
    <property type="entry name" value="PbH1"/>
    <property type="match status" value="5"/>
</dbReference>
<dbReference type="RefSeq" id="WP_311560063.1">
    <property type="nucleotide sequence ID" value="NZ_JAVREJ010000035.1"/>
</dbReference>
<name>A0ABU2NHW5_9PSEU</name>
<keyword evidence="5" id="KW-1133">Transmembrane helix</keyword>
<protein>
    <submittedName>
        <fullName evidence="6">Right-handed parallel beta-helix repeat-containing protein</fullName>
    </submittedName>
</protein>
<dbReference type="PANTHER" id="PTHR40088">
    <property type="entry name" value="PECTATE LYASE (EUROFUNG)"/>
    <property type="match status" value="1"/>
</dbReference>
<feature type="transmembrane region" description="Helical" evidence="5">
    <location>
        <begin position="15"/>
        <end position="36"/>
    </location>
</feature>
<dbReference type="Proteomes" id="UP001183202">
    <property type="component" value="Unassembled WGS sequence"/>
</dbReference>
<dbReference type="Gene3D" id="2.160.20.10">
    <property type="entry name" value="Single-stranded right-handed beta-helix, Pectin lyase-like"/>
    <property type="match status" value="1"/>
</dbReference>
<evidence type="ECO:0000256" key="3">
    <source>
        <dbReference type="ARBA" id="ARBA00022729"/>
    </source>
</evidence>
<keyword evidence="3" id="KW-0732">Signal</keyword>
<feature type="region of interest" description="Disordered" evidence="4">
    <location>
        <begin position="45"/>
        <end position="76"/>
    </location>
</feature>
<reference evidence="7" key="1">
    <citation type="submission" date="2023-07" db="EMBL/GenBank/DDBJ databases">
        <title>30 novel species of actinomycetes from the DSMZ collection.</title>
        <authorList>
            <person name="Nouioui I."/>
        </authorList>
    </citation>
    <scope>NUCLEOTIDE SEQUENCE [LARGE SCALE GENOMIC DNA]</scope>
    <source>
        <strain evidence="7">DSM 45834</strain>
    </source>
</reference>
<dbReference type="InterPro" id="IPR006626">
    <property type="entry name" value="PbH1"/>
</dbReference>
<sequence length="416" mass="43795">MGPSPASSTRPRRTVVIGVLAAVIVVMLAVLSVVILNKPAQDGNGTAASGGAPVAQQPPLYVSPDGRDTNDGASPATPLATIQAALEKATPGTTINLAAGVYREEPVTVRDGAQGAPITIKGPETGTDRDGRYKAVLYGTGRIFNIDHSWITLDGFTIDGQEQLADVPFPTDLRSVDTWKASVQDRVQDGRLVYIGSAEESRDLTGITISNMFLSGAGGECVRLRNNAHDNTITNSVIQYCGLHGKGDGGDRAEFHNGEGVYIGTSPKSDDQPMHDNDTSSGNVVSRNVIRTFGSECFNIKENAHDNVFDDNVCSGNAESEQFEGSNVELRGYANVVRNNQISDSAGYAIKIQNDGDEYDKGGNVVENNRLSGSTGATFKIKSDATQGRFCGNDVAAAATMFNSNGETLSGVTAPC</sequence>
<evidence type="ECO:0000313" key="6">
    <source>
        <dbReference type="EMBL" id="MDT0353552.1"/>
    </source>
</evidence>
<keyword evidence="5" id="KW-0472">Membrane</keyword>
<organism evidence="6 7">
    <name type="scientific">Pseudonocardia charpentierae</name>
    <dbReference type="NCBI Taxonomy" id="3075545"/>
    <lineage>
        <taxon>Bacteria</taxon>
        <taxon>Bacillati</taxon>
        <taxon>Actinomycetota</taxon>
        <taxon>Actinomycetes</taxon>
        <taxon>Pseudonocardiales</taxon>
        <taxon>Pseudonocardiaceae</taxon>
        <taxon>Pseudonocardia</taxon>
    </lineage>
</organism>
<evidence type="ECO:0000256" key="4">
    <source>
        <dbReference type="SAM" id="MobiDB-lite"/>
    </source>
</evidence>
<evidence type="ECO:0000256" key="1">
    <source>
        <dbReference type="ARBA" id="ARBA00004613"/>
    </source>
</evidence>
<evidence type="ECO:0000256" key="5">
    <source>
        <dbReference type="SAM" id="Phobius"/>
    </source>
</evidence>
<dbReference type="InterPro" id="IPR012334">
    <property type="entry name" value="Pectin_lyas_fold"/>
</dbReference>
<keyword evidence="2" id="KW-0964">Secreted</keyword>
<comment type="subcellular location">
    <subcellularLocation>
        <location evidence="1">Secreted</location>
    </subcellularLocation>
</comment>
<proteinExistence type="predicted"/>
<evidence type="ECO:0000256" key="2">
    <source>
        <dbReference type="ARBA" id="ARBA00022525"/>
    </source>
</evidence>
<dbReference type="InterPro" id="IPR052052">
    <property type="entry name" value="Polysaccharide_Lyase_9"/>
</dbReference>
<keyword evidence="7" id="KW-1185">Reference proteome</keyword>